<dbReference type="Proteomes" id="UP000565468">
    <property type="component" value="Unassembled WGS sequence"/>
</dbReference>
<name>A0A848M8R2_PAELE</name>
<protein>
    <submittedName>
        <fullName evidence="2">Sporulation protein</fullName>
    </submittedName>
</protein>
<organism evidence="2 3">
    <name type="scientific">Paenibacillus lemnae</name>
    <dbReference type="NCBI Taxonomy" id="1330551"/>
    <lineage>
        <taxon>Bacteria</taxon>
        <taxon>Bacillati</taxon>
        <taxon>Bacillota</taxon>
        <taxon>Bacilli</taxon>
        <taxon>Bacillales</taxon>
        <taxon>Paenibacillaceae</taxon>
        <taxon>Paenibacillus</taxon>
    </lineage>
</organism>
<sequence length="283" mass="31242">MLRNLCASGGLLVALFIGWSFLFLAPVWANSGLTAGETSPAANIQAAALNREVEELYRFVEAGNIEKAKNALRNVQALFEASSFQGLTTVEGIQVLAESIVEMKETAARVYVDPVEWMKAAGKLRLAADSLTHQKNGIWLQYYKVLREDLQRMDQSAAKQDREGIKKAYGSLQQHYEMIRPAAIIRRKPDEIAMMDSWLSYAGSVVSKSDMSSVKGITGQGEVIINLLFGKKKDEPALAPLGEARGPWAGQLLLPAFILAALSYAGYRKYKGQQEQPISWFPK</sequence>
<accession>A0A848M8R2</accession>
<evidence type="ECO:0000313" key="2">
    <source>
        <dbReference type="EMBL" id="NMO96996.1"/>
    </source>
</evidence>
<keyword evidence="1" id="KW-0472">Membrane</keyword>
<proteinExistence type="predicted"/>
<dbReference type="Pfam" id="PF09577">
    <property type="entry name" value="Spore_YpjB"/>
    <property type="match status" value="1"/>
</dbReference>
<feature type="transmembrane region" description="Helical" evidence="1">
    <location>
        <begin position="248"/>
        <end position="267"/>
    </location>
</feature>
<dbReference type="RefSeq" id="WP_169505776.1">
    <property type="nucleotide sequence ID" value="NZ_JABBPN010000013.1"/>
</dbReference>
<dbReference type="AlphaFoldDB" id="A0A848M8R2"/>
<keyword evidence="1" id="KW-1133">Transmembrane helix</keyword>
<keyword evidence="1" id="KW-0812">Transmembrane</keyword>
<evidence type="ECO:0000313" key="3">
    <source>
        <dbReference type="Proteomes" id="UP000565468"/>
    </source>
</evidence>
<dbReference type="EMBL" id="JABBPN010000013">
    <property type="protein sequence ID" value="NMO96996.1"/>
    <property type="molecule type" value="Genomic_DNA"/>
</dbReference>
<gene>
    <name evidence="2" type="ORF">HII30_14615</name>
</gene>
<evidence type="ECO:0000256" key="1">
    <source>
        <dbReference type="SAM" id="Phobius"/>
    </source>
</evidence>
<reference evidence="2 3" key="1">
    <citation type="submission" date="2020-04" db="EMBL/GenBank/DDBJ databases">
        <title>Paenibacillus algicola sp. nov., a novel marine bacterium producing alginate lyase.</title>
        <authorList>
            <person name="Huang H."/>
        </authorList>
    </citation>
    <scope>NUCLEOTIDE SEQUENCE [LARGE SCALE GENOMIC DNA]</scope>
    <source>
        <strain evidence="2 3">L7-75</strain>
    </source>
</reference>
<keyword evidence="3" id="KW-1185">Reference proteome</keyword>
<dbReference type="InterPro" id="IPR014231">
    <property type="entry name" value="Spore_YpjB"/>
</dbReference>
<comment type="caution">
    <text evidence="2">The sequence shown here is derived from an EMBL/GenBank/DDBJ whole genome shotgun (WGS) entry which is preliminary data.</text>
</comment>